<accession>A0A2I2L3Y6</accession>
<keyword evidence="3" id="KW-1185">Reference proteome</keyword>
<keyword evidence="2" id="KW-0808">Transferase</keyword>
<dbReference type="GeneID" id="35382102"/>
<evidence type="ECO:0000313" key="2">
    <source>
        <dbReference type="EMBL" id="SNW62230.1"/>
    </source>
</evidence>
<name>A0A2I2L3Y6_9VIRU</name>
<protein>
    <submittedName>
        <fullName evidence="2">GNAT family N-acetyltransferase</fullName>
    </submittedName>
</protein>
<dbReference type="RefSeq" id="YP_009448532.1">
    <property type="nucleotide sequence ID" value="NC_036594.1"/>
</dbReference>
<gene>
    <name evidence="2" type="ORF">ORPV_326</name>
</gene>
<dbReference type="InterPro" id="IPR016181">
    <property type="entry name" value="Acyl_CoA_acyltransferase"/>
</dbReference>
<reference evidence="2" key="1">
    <citation type="submission" date="2017-08" db="EMBL/GenBank/DDBJ databases">
        <authorList>
            <consortium name="Urmite Genomes"/>
        </authorList>
    </citation>
    <scope>NUCLEOTIDE SEQUENCE [LARGE SCALE GENOMIC DNA]</scope>
    <source>
        <strain evidence="2">IHUMI-LCC2</strain>
    </source>
</reference>
<sequence>MVHRIFVGEKYRGMGYATNYINTMKSFGVDICLEVYVDNIAAVKLYEKLLFNIIDMHYDPELNKNYYIMKFINK</sequence>
<dbReference type="PROSITE" id="PS51186">
    <property type="entry name" value="GNAT"/>
    <property type="match status" value="1"/>
</dbReference>
<dbReference type="KEGG" id="vg:35382102"/>
<dbReference type="SUPFAM" id="SSF55729">
    <property type="entry name" value="Acyl-CoA N-acyltransferases (Nat)"/>
    <property type="match status" value="1"/>
</dbReference>
<organism evidence="2">
    <name type="scientific">Orpheovirus IHUMI-LCC2</name>
    <dbReference type="NCBI Taxonomy" id="2023057"/>
    <lineage>
        <taxon>Viruses</taxon>
        <taxon>Varidnaviria</taxon>
        <taxon>Bamfordvirae</taxon>
        <taxon>Nucleocytoviricota</taxon>
        <taxon>Megaviricetes</taxon>
        <taxon>Pimascovirales</taxon>
        <taxon>Ocovirineae</taxon>
        <taxon>Orpheoviridae</taxon>
        <taxon>Alphaorpheovirus</taxon>
        <taxon>Alphaorpheovirus massiliense</taxon>
    </lineage>
</organism>
<dbReference type="GO" id="GO:0016747">
    <property type="term" value="F:acyltransferase activity, transferring groups other than amino-acyl groups"/>
    <property type="evidence" value="ECO:0007669"/>
    <property type="project" value="InterPro"/>
</dbReference>
<dbReference type="Pfam" id="PF00583">
    <property type="entry name" value="Acetyltransf_1"/>
    <property type="match status" value="1"/>
</dbReference>
<dbReference type="Proteomes" id="UP000236316">
    <property type="component" value="Segment"/>
</dbReference>
<proteinExistence type="predicted"/>
<dbReference type="InterPro" id="IPR000182">
    <property type="entry name" value="GNAT_dom"/>
</dbReference>
<dbReference type="Gene3D" id="3.40.630.30">
    <property type="match status" value="1"/>
</dbReference>
<feature type="domain" description="N-acetyltransferase" evidence="1">
    <location>
        <begin position="1"/>
        <end position="73"/>
    </location>
</feature>
<evidence type="ECO:0000313" key="3">
    <source>
        <dbReference type="Proteomes" id="UP000236316"/>
    </source>
</evidence>
<evidence type="ECO:0000259" key="1">
    <source>
        <dbReference type="PROSITE" id="PS51186"/>
    </source>
</evidence>
<dbReference type="EMBL" id="LT906555">
    <property type="protein sequence ID" value="SNW62230.1"/>
    <property type="molecule type" value="Genomic_DNA"/>
</dbReference>